<accession>A0A940YHG2</accession>
<organism evidence="2 3">
    <name type="scientific">Ideonella aquatica</name>
    <dbReference type="NCBI Taxonomy" id="2824119"/>
    <lineage>
        <taxon>Bacteria</taxon>
        <taxon>Pseudomonadati</taxon>
        <taxon>Pseudomonadota</taxon>
        <taxon>Betaproteobacteria</taxon>
        <taxon>Burkholderiales</taxon>
        <taxon>Sphaerotilaceae</taxon>
        <taxon>Ideonella</taxon>
    </lineage>
</organism>
<keyword evidence="1" id="KW-0812">Transmembrane</keyword>
<proteinExistence type="predicted"/>
<protein>
    <submittedName>
        <fullName evidence="2">DUF2834 domain-containing protein</fullName>
    </submittedName>
</protein>
<feature type="transmembrane region" description="Helical" evidence="1">
    <location>
        <begin position="36"/>
        <end position="58"/>
    </location>
</feature>
<dbReference type="EMBL" id="JAGQDE010000003">
    <property type="protein sequence ID" value="MBQ0958191.1"/>
    <property type="molecule type" value="Genomic_DNA"/>
</dbReference>
<sequence>MSPLQPLLWIVTAAFGAFSLWVMAQVGYLGIWREGFAGLGSTQITIDLVLACGVALGYVVPECRAQGRAAWPWVLLTLAGGSLGLLAYLLWRRR</sequence>
<comment type="caution">
    <text evidence="2">The sequence shown here is derived from an EMBL/GenBank/DDBJ whole genome shotgun (WGS) entry which is preliminary data.</text>
</comment>
<reference evidence="2" key="1">
    <citation type="submission" date="2021-04" db="EMBL/GenBank/DDBJ databases">
        <title>The genome sequence of Ideonella sp. 4Y11.</title>
        <authorList>
            <person name="Liu Y."/>
        </authorList>
    </citation>
    <scope>NUCLEOTIDE SEQUENCE</scope>
    <source>
        <strain evidence="2">4Y11</strain>
    </source>
</reference>
<evidence type="ECO:0000313" key="3">
    <source>
        <dbReference type="Proteomes" id="UP000678374"/>
    </source>
</evidence>
<keyword evidence="1" id="KW-1133">Transmembrane helix</keyword>
<keyword evidence="3" id="KW-1185">Reference proteome</keyword>
<dbReference type="Proteomes" id="UP000678374">
    <property type="component" value="Unassembled WGS sequence"/>
</dbReference>
<dbReference type="RefSeq" id="WP_210800712.1">
    <property type="nucleotide sequence ID" value="NZ_JAGQDE010000003.1"/>
</dbReference>
<evidence type="ECO:0000256" key="1">
    <source>
        <dbReference type="SAM" id="Phobius"/>
    </source>
</evidence>
<feature type="transmembrane region" description="Helical" evidence="1">
    <location>
        <begin position="6"/>
        <end position="24"/>
    </location>
</feature>
<evidence type="ECO:0000313" key="2">
    <source>
        <dbReference type="EMBL" id="MBQ0958191.1"/>
    </source>
</evidence>
<feature type="transmembrane region" description="Helical" evidence="1">
    <location>
        <begin position="70"/>
        <end position="91"/>
    </location>
</feature>
<keyword evidence="1" id="KW-0472">Membrane</keyword>
<name>A0A940YHG2_9BURK</name>
<dbReference type="AlphaFoldDB" id="A0A940YHG2"/>
<gene>
    <name evidence="2" type="ORF">KAK06_04415</name>
</gene>